<sequence length="62" mass="7124">MTILFVVMNDGKHLKDGLRERLTSKSLTMKYSDHRLQGFNGLSDGLVRNRVGPFWSVKCIEQ</sequence>
<name>A0A822YN48_NELNU</name>
<organism evidence="1 2">
    <name type="scientific">Nelumbo nucifera</name>
    <name type="common">Sacred lotus</name>
    <dbReference type="NCBI Taxonomy" id="4432"/>
    <lineage>
        <taxon>Eukaryota</taxon>
        <taxon>Viridiplantae</taxon>
        <taxon>Streptophyta</taxon>
        <taxon>Embryophyta</taxon>
        <taxon>Tracheophyta</taxon>
        <taxon>Spermatophyta</taxon>
        <taxon>Magnoliopsida</taxon>
        <taxon>Proteales</taxon>
        <taxon>Nelumbonaceae</taxon>
        <taxon>Nelumbo</taxon>
    </lineage>
</organism>
<evidence type="ECO:0000313" key="1">
    <source>
        <dbReference type="EMBL" id="DAD30738.1"/>
    </source>
</evidence>
<dbReference type="AlphaFoldDB" id="A0A822YN48"/>
<proteinExistence type="predicted"/>
<protein>
    <submittedName>
        <fullName evidence="1">Uncharacterized protein</fullName>
    </submittedName>
</protein>
<gene>
    <name evidence="1" type="ORF">HUJ06_009589</name>
</gene>
<reference evidence="1 2" key="1">
    <citation type="journal article" date="2020" name="Mol. Biol. Evol.">
        <title>Distinct Expression and Methylation Patterns for Genes with Different Fates following a Single Whole-Genome Duplication in Flowering Plants.</title>
        <authorList>
            <person name="Shi T."/>
            <person name="Rahmani R.S."/>
            <person name="Gugger P.F."/>
            <person name="Wang M."/>
            <person name="Li H."/>
            <person name="Zhang Y."/>
            <person name="Li Z."/>
            <person name="Wang Q."/>
            <person name="Van de Peer Y."/>
            <person name="Marchal K."/>
            <person name="Chen J."/>
        </authorList>
    </citation>
    <scope>NUCLEOTIDE SEQUENCE [LARGE SCALE GENOMIC DNA]</scope>
    <source>
        <tissue evidence="1">Leaf</tissue>
    </source>
</reference>
<dbReference type="Proteomes" id="UP000607653">
    <property type="component" value="Unassembled WGS sequence"/>
</dbReference>
<keyword evidence="2" id="KW-1185">Reference proteome</keyword>
<accession>A0A822YN48</accession>
<comment type="caution">
    <text evidence="1">The sequence shown here is derived from an EMBL/GenBank/DDBJ whole genome shotgun (WGS) entry which is preliminary data.</text>
</comment>
<dbReference type="EMBL" id="DUZY01000003">
    <property type="protein sequence ID" value="DAD30738.1"/>
    <property type="molecule type" value="Genomic_DNA"/>
</dbReference>
<evidence type="ECO:0000313" key="2">
    <source>
        <dbReference type="Proteomes" id="UP000607653"/>
    </source>
</evidence>